<feature type="compositionally biased region" description="Polar residues" evidence="14">
    <location>
        <begin position="421"/>
        <end position="433"/>
    </location>
</feature>
<dbReference type="PRINTS" id="PR00169">
    <property type="entry name" value="KCHANNEL"/>
</dbReference>
<keyword evidence="19" id="KW-1185">Reference proteome</keyword>
<feature type="region of interest" description="Disordered" evidence="14">
    <location>
        <begin position="910"/>
        <end position="940"/>
    </location>
</feature>
<keyword evidence="8" id="KW-0630">Potassium</keyword>
<evidence type="ECO:0000256" key="8">
    <source>
        <dbReference type="ARBA" id="ARBA00022958"/>
    </source>
</evidence>
<dbReference type="GO" id="GO:0005249">
    <property type="term" value="F:voltage-gated potassium channel activity"/>
    <property type="evidence" value="ECO:0007669"/>
    <property type="project" value="InterPro"/>
</dbReference>
<feature type="transmembrane region" description="Helical" evidence="15">
    <location>
        <begin position="251"/>
        <end position="269"/>
    </location>
</feature>
<feature type="transmembrane region" description="Helical" evidence="15">
    <location>
        <begin position="184"/>
        <end position="204"/>
    </location>
</feature>
<dbReference type="Ensembl" id="ENSCVAT00000001953.1">
    <property type="protein sequence ID" value="ENSCVAP00000025316.1"/>
    <property type="gene ID" value="ENSCVAG00000010093.1"/>
</dbReference>
<feature type="domain" description="Potassium channel voltage dependent KCNQ C-terminal" evidence="17">
    <location>
        <begin position="599"/>
        <end position="670"/>
    </location>
</feature>
<evidence type="ECO:0000256" key="9">
    <source>
        <dbReference type="ARBA" id="ARBA00022989"/>
    </source>
</evidence>
<comment type="subcellular location">
    <subcellularLocation>
        <location evidence="1">Cell membrane</location>
        <topology evidence="1">Multi-pass membrane protein</topology>
    </subcellularLocation>
</comment>
<evidence type="ECO:0000256" key="3">
    <source>
        <dbReference type="ARBA" id="ARBA00022475"/>
    </source>
</evidence>
<keyword evidence="3" id="KW-1003">Cell membrane</keyword>
<name>A0A3Q2DZF8_CYPVA</name>
<dbReference type="InterPro" id="IPR027359">
    <property type="entry name" value="Volt_channel_dom_sf"/>
</dbReference>
<evidence type="ECO:0000313" key="18">
    <source>
        <dbReference type="Ensembl" id="ENSCVAP00000025316.1"/>
    </source>
</evidence>
<feature type="region of interest" description="Disordered" evidence="14">
    <location>
        <begin position="690"/>
        <end position="809"/>
    </location>
</feature>
<dbReference type="Proteomes" id="UP000265020">
    <property type="component" value="Unassembled WGS sequence"/>
</dbReference>
<feature type="transmembrane region" description="Helical" evidence="15">
    <location>
        <begin position="138"/>
        <end position="163"/>
    </location>
</feature>
<evidence type="ECO:0000259" key="17">
    <source>
        <dbReference type="Pfam" id="PF03520"/>
    </source>
</evidence>
<evidence type="ECO:0000256" key="12">
    <source>
        <dbReference type="ARBA" id="ARBA00023303"/>
    </source>
</evidence>
<evidence type="ECO:0000256" key="6">
    <source>
        <dbReference type="ARBA" id="ARBA00022826"/>
    </source>
</evidence>
<dbReference type="FunFam" id="1.20.120.350:FF:000017">
    <property type="entry name" value="potassium voltage-gated channel subfamily KQT member 1"/>
    <property type="match status" value="1"/>
</dbReference>
<dbReference type="STRING" id="28743.ENSCVAP00000025316"/>
<dbReference type="PRINTS" id="PR01459">
    <property type="entry name" value="KCNQCHANNEL"/>
</dbReference>
<evidence type="ECO:0000259" key="16">
    <source>
        <dbReference type="Pfam" id="PF00520"/>
    </source>
</evidence>
<reference evidence="18" key="2">
    <citation type="submission" date="2025-09" db="UniProtKB">
        <authorList>
            <consortium name="Ensembl"/>
        </authorList>
    </citation>
    <scope>IDENTIFICATION</scope>
</reference>
<keyword evidence="4" id="KW-0633">Potassium transport</keyword>
<feature type="region of interest" description="Disordered" evidence="14">
    <location>
        <begin position="958"/>
        <end position="986"/>
    </location>
</feature>
<dbReference type="AlphaFoldDB" id="A0A3Q2DZF8"/>
<evidence type="ECO:0000256" key="2">
    <source>
        <dbReference type="ARBA" id="ARBA00022448"/>
    </source>
</evidence>
<feature type="transmembrane region" description="Helical" evidence="15">
    <location>
        <begin position="310"/>
        <end position="335"/>
    </location>
</feature>
<evidence type="ECO:0000256" key="7">
    <source>
        <dbReference type="ARBA" id="ARBA00022882"/>
    </source>
</evidence>
<feature type="compositionally biased region" description="Polar residues" evidence="14">
    <location>
        <begin position="958"/>
        <end position="971"/>
    </location>
</feature>
<evidence type="ECO:0000256" key="5">
    <source>
        <dbReference type="ARBA" id="ARBA00022692"/>
    </source>
</evidence>
<keyword evidence="11 15" id="KW-0472">Membrane</keyword>
<evidence type="ECO:0000256" key="1">
    <source>
        <dbReference type="ARBA" id="ARBA00004651"/>
    </source>
</evidence>
<keyword evidence="2" id="KW-0813">Transport</keyword>
<dbReference type="InterPro" id="IPR003937">
    <property type="entry name" value="K_chnl_volt-dep_KCNQ"/>
</dbReference>
<dbReference type="Pfam" id="PF03520">
    <property type="entry name" value="KCNQ_channel"/>
    <property type="match status" value="2"/>
</dbReference>
<evidence type="ECO:0000256" key="15">
    <source>
        <dbReference type="SAM" id="Phobius"/>
    </source>
</evidence>
<dbReference type="PANTHER" id="PTHR47735:SF8">
    <property type="entry name" value="POTASSIUM VOLTAGE-GATED CHANNEL SUBFAMILY KQT MEMBER 5"/>
    <property type="match status" value="1"/>
</dbReference>
<keyword evidence="10" id="KW-0406">Ion transport</keyword>
<dbReference type="Pfam" id="PF00520">
    <property type="entry name" value="Ion_trans"/>
    <property type="match status" value="1"/>
</dbReference>
<dbReference type="Gene3D" id="6.10.140.1910">
    <property type="match status" value="2"/>
</dbReference>
<feature type="transmembrane region" description="Helical" evidence="15">
    <location>
        <begin position="110"/>
        <end position="132"/>
    </location>
</feature>
<dbReference type="PANTHER" id="PTHR47735">
    <property type="entry name" value="POTASSIUM VOLTAGE-GATED CHANNEL SUBFAMILY KQT MEMBER 4"/>
    <property type="match status" value="1"/>
</dbReference>
<evidence type="ECO:0000256" key="10">
    <source>
        <dbReference type="ARBA" id="ARBA00023065"/>
    </source>
</evidence>
<comment type="catalytic activity">
    <reaction evidence="13">
        <text>K(+)(in) = K(+)(out)</text>
        <dbReference type="Rhea" id="RHEA:29463"/>
        <dbReference type="ChEBI" id="CHEBI:29103"/>
    </reaction>
</comment>
<dbReference type="Gene3D" id="1.10.287.70">
    <property type="match status" value="1"/>
</dbReference>
<keyword evidence="6" id="KW-0631">Potassium channel</keyword>
<keyword evidence="12" id="KW-0407">Ion channel</keyword>
<sequence length="997" mass="110436">MPRSHTGDESSGTGIWLQTSAGSRTLEHPMKDVESGRRKMNNAVRAGDGLLSPPAAGAAAAAAERNQGARLSLLGKPLTYSSQSCRRNARYRRLQNYLYNVLERPREWAFIYHAFVFILVFGCLVLSVYSTIPAHQEFSSHCLLILEFVMIVVFGLEYIIRIWSAGCCCRYRGWQGRLRFARKPFCVIDIIVLITSVAVVSAGSQGNVFATSALRSLRFLQILRMVRMDRRGGTWKLLGSVVYAHSKELVTAWYIGFLVLIFSSFLVYLVEKEFNKEFDTYADALWWGTITLTTIGYGDKTPQTWTGRLLSAGFALLGISFFALPAGILGSGFALKVQEQHRQKHFEKRRNPAASLIQAAWRLYSTDGARPYLRATWHHYHSALPPFSKGLTNGRRFRKCSRKYRSQKLSFKERVRMASPRGQSMKSRQTSINDRQRCSPGNEVVGSNELMGGSPAKVQKSWSFNDRTRFRPSLRLKSQNRTAAPEVDTGMTTDDSFDEKGCHCDVTVEDLSAPLKVVIRAVRIMKFHVAKKKFKETLRPYDVKDVIEQYSAGHLDMLCRIKSLQTRLDSVVGPPPRPLRGRVKTFSSPSLHLSYSQTRRKQSAAGVDQILGKGQIAVDKKPRDKLHHDGDSLEGMSMLGRVCKVERQVSSIETKLDSLLDVYRQVLQKGPSGLSLSSLPLFELDNHQHHNLDYPSSPQRGDNVRVRGDNGGGGIHRSHSANPRGLRLILPPADDDGPPDSAPPSYPPSTASLSPSPLLPPDSPYPTLNTPSKKPHFPDLPPPPSSSGSFTLQLPPVVHPSNLRCPAEPVSDHLRDEVGADEQSLGPTVVVGCSAEDDADGGREAEFAPGKVQLRKKSGLKSEGVWRRHLSLEVNPWLLLSSNSERRSADWAGSLGKSLSAQNINQPLTKRAPGLSSALNNSSSSSNDSERGNGHSDLSNWDGTELFISERKPTAYNFLSQGPDSSQSDILQTEEEDVPLSKGNSEFLSQSSHLQLV</sequence>
<keyword evidence="9 15" id="KW-1133">Transmembrane helix</keyword>
<dbReference type="InterPro" id="IPR005821">
    <property type="entry name" value="Ion_trans_dom"/>
</dbReference>
<evidence type="ECO:0000256" key="4">
    <source>
        <dbReference type="ARBA" id="ARBA00022538"/>
    </source>
</evidence>
<accession>A0A3Q2DZF8</accession>
<organism evidence="18 19">
    <name type="scientific">Cyprinodon variegatus</name>
    <name type="common">Sheepshead minnow</name>
    <dbReference type="NCBI Taxonomy" id="28743"/>
    <lineage>
        <taxon>Eukaryota</taxon>
        <taxon>Metazoa</taxon>
        <taxon>Chordata</taxon>
        <taxon>Craniata</taxon>
        <taxon>Vertebrata</taxon>
        <taxon>Euteleostomi</taxon>
        <taxon>Actinopterygii</taxon>
        <taxon>Neopterygii</taxon>
        <taxon>Teleostei</taxon>
        <taxon>Neoteleostei</taxon>
        <taxon>Acanthomorphata</taxon>
        <taxon>Ovalentaria</taxon>
        <taxon>Atherinomorphae</taxon>
        <taxon>Cyprinodontiformes</taxon>
        <taxon>Cyprinodontidae</taxon>
        <taxon>Cyprinodon</taxon>
    </lineage>
</organism>
<dbReference type="Gene3D" id="1.20.120.350">
    <property type="entry name" value="Voltage-gated potassium channels. Chain C"/>
    <property type="match status" value="1"/>
</dbReference>
<feature type="region of interest" description="Disordered" evidence="14">
    <location>
        <begin position="415"/>
        <end position="494"/>
    </location>
</feature>
<feature type="domain" description="Potassium channel voltage dependent KCNQ C-terminal" evidence="17">
    <location>
        <begin position="447"/>
        <end position="578"/>
    </location>
</feature>
<dbReference type="FunFam" id="1.10.287.70:FF:000016">
    <property type="entry name" value="Putative potassium voltage-gated channel subfamily KQT member 2"/>
    <property type="match status" value="1"/>
</dbReference>
<dbReference type="GeneTree" id="ENSGT00940000155933"/>
<evidence type="ECO:0000313" key="19">
    <source>
        <dbReference type="Proteomes" id="UP000265020"/>
    </source>
</evidence>
<protein>
    <submittedName>
        <fullName evidence="18">Potassium voltage-gated channel subfamily KQT member 5-like</fullName>
    </submittedName>
</protein>
<proteinExistence type="predicted"/>
<reference evidence="18" key="1">
    <citation type="submission" date="2025-08" db="UniProtKB">
        <authorList>
            <consortium name="Ensembl"/>
        </authorList>
    </citation>
    <scope>IDENTIFICATION</scope>
</reference>
<dbReference type="SUPFAM" id="SSF81324">
    <property type="entry name" value="Voltage-gated potassium channels"/>
    <property type="match status" value="1"/>
</dbReference>
<evidence type="ECO:0000256" key="14">
    <source>
        <dbReference type="SAM" id="MobiDB-lite"/>
    </source>
</evidence>
<dbReference type="GO" id="GO:0008076">
    <property type="term" value="C:voltage-gated potassium channel complex"/>
    <property type="evidence" value="ECO:0007669"/>
    <property type="project" value="TreeGrafter"/>
</dbReference>
<dbReference type="InterPro" id="IPR013821">
    <property type="entry name" value="K_chnl_volt-dep_KCNQ_C"/>
</dbReference>
<evidence type="ECO:0000256" key="11">
    <source>
        <dbReference type="ARBA" id="ARBA00023136"/>
    </source>
</evidence>
<feature type="domain" description="Ion transport" evidence="16">
    <location>
        <begin position="110"/>
        <end position="338"/>
    </location>
</feature>
<evidence type="ECO:0000256" key="13">
    <source>
        <dbReference type="ARBA" id="ARBA00034430"/>
    </source>
</evidence>
<dbReference type="OMA" id="ITIHSHT"/>
<keyword evidence="7" id="KW-0851">Voltage-gated channel</keyword>
<keyword evidence="5 15" id="KW-0812">Transmembrane</keyword>
<feature type="compositionally biased region" description="Low complexity" evidence="14">
    <location>
        <begin position="916"/>
        <end position="927"/>
    </location>
</feature>